<sequence length="177" mass="19037">MTYALFLLSIILVMGFVGFSSKPSPIYGGLVLIFSGAVGCAITLYFGGSYMGLMVFLIYLGGMMVVFGYTAAMAIDEYPDTWVSSADILGIFVLGIVMEMEVVFLLGGDPIQTVEIVVNYNTVASWMIYEGEGPGLIREDPTGAAALYNYGVWVVLVTCWALFMGMHIAIELTRGGG</sequence>
<evidence type="ECO:0000313" key="21">
    <source>
        <dbReference type="EMBL" id="AGM47669.1"/>
    </source>
</evidence>
<dbReference type="InterPro" id="IPR050269">
    <property type="entry name" value="ComplexI_Subunit6"/>
</dbReference>
<dbReference type="PANTHER" id="PTHR11435:SF1">
    <property type="entry name" value="NADH-UBIQUINONE OXIDOREDUCTASE CHAIN 6"/>
    <property type="match status" value="1"/>
</dbReference>
<dbReference type="RefSeq" id="YP_008379149.1">
    <property type="nucleotide sequence ID" value="NC_021960.1"/>
</dbReference>
<evidence type="ECO:0000256" key="19">
    <source>
        <dbReference type="SAM" id="SignalP"/>
    </source>
</evidence>
<accession>C3UWJ8</accession>
<dbReference type="EMBL" id="KC757409">
    <property type="protein sequence ID" value="AGM47669.1"/>
    <property type="molecule type" value="Genomic_DNA"/>
</dbReference>
<keyword evidence="9 18" id="KW-1278">Translocase</keyword>
<reference evidence="20" key="1">
    <citation type="journal article" date="2009" name="Proc. Natl. Acad. Sci. U.S.A.">
        <title>Successive radiations, not stasis, in the South American primate fauna.</title>
        <authorList>
            <person name="Hodgson J.A."/>
            <person name="Sterner K.N."/>
            <person name="Matthews L.J."/>
            <person name="Burrell A.S."/>
            <person name="Jani R.A."/>
            <person name="Raaum R.L."/>
            <person name="Stewart C.B."/>
            <person name="Disotell T.R."/>
        </authorList>
    </citation>
    <scope>NUCLEOTIDE SEQUENCE</scope>
</reference>
<proteinExistence type="inferred from homology"/>
<protein>
    <recommendedName>
        <fullName evidence="4 18">NADH-ubiquinone oxidoreductase chain 6</fullName>
        <ecNumber evidence="3 18">7.1.1.2</ecNumber>
    </recommendedName>
</protein>
<dbReference type="PANTHER" id="PTHR11435">
    <property type="entry name" value="NADH UBIQUINONE OXIDOREDUCTASE SUBUNIT ND6"/>
    <property type="match status" value="1"/>
</dbReference>
<evidence type="ECO:0000256" key="10">
    <source>
        <dbReference type="ARBA" id="ARBA00022982"/>
    </source>
</evidence>
<evidence type="ECO:0000256" key="9">
    <source>
        <dbReference type="ARBA" id="ARBA00022967"/>
    </source>
</evidence>
<feature type="transmembrane region" description="Helical" evidence="18">
    <location>
        <begin position="147"/>
        <end position="170"/>
    </location>
</feature>
<keyword evidence="12 18" id="KW-0520">NAD</keyword>
<feature type="transmembrane region" description="Helical" evidence="18">
    <location>
        <begin position="53"/>
        <end position="75"/>
    </location>
</feature>
<dbReference type="GO" id="GO:0005743">
    <property type="term" value="C:mitochondrial inner membrane"/>
    <property type="evidence" value="ECO:0007669"/>
    <property type="project" value="UniProtKB-SubCell"/>
</dbReference>
<dbReference type="EC" id="7.1.1.2" evidence="3 18"/>
<dbReference type="AlphaFoldDB" id="C3UWJ8"/>
<evidence type="ECO:0000256" key="14">
    <source>
        <dbReference type="ARBA" id="ARBA00023136"/>
    </source>
</evidence>
<comment type="subunit">
    <text evidence="16">Core subunit of respiratory chain NADH dehydrogenase (Complex I) which is composed of 45 different subunits.</text>
</comment>
<keyword evidence="18" id="KW-0830">Ubiquinone</keyword>
<dbReference type="InterPro" id="IPR001457">
    <property type="entry name" value="NADH_UbQ/plastoQ_OxRdtase_su6"/>
</dbReference>
<feature type="transmembrane region" description="Helical" evidence="18">
    <location>
        <begin position="81"/>
        <end position="106"/>
    </location>
</feature>
<evidence type="ECO:0000256" key="13">
    <source>
        <dbReference type="ARBA" id="ARBA00023128"/>
    </source>
</evidence>
<evidence type="ECO:0000256" key="6">
    <source>
        <dbReference type="ARBA" id="ARBA00022660"/>
    </source>
</evidence>
<name>C3UWJ8_SAGOE</name>
<evidence type="ECO:0000256" key="5">
    <source>
        <dbReference type="ARBA" id="ARBA00022448"/>
    </source>
</evidence>
<evidence type="ECO:0000256" key="8">
    <source>
        <dbReference type="ARBA" id="ARBA00022792"/>
    </source>
</evidence>
<geneLocation type="mitochondrion" evidence="20"/>
<keyword evidence="19" id="KW-0732">Signal</keyword>
<feature type="chain" id="PRO_5011936160" description="NADH-ubiquinone oxidoreductase chain 6" evidence="19">
    <location>
        <begin position="16"/>
        <end position="177"/>
    </location>
</feature>
<organism evidence="20">
    <name type="scientific">Saguinus oedipus</name>
    <name type="common">Cotton-top tamarin</name>
    <name type="synonym">Oedipomidas oedipus</name>
    <dbReference type="NCBI Taxonomy" id="9490"/>
    <lineage>
        <taxon>Eukaryota</taxon>
        <taxon>Metazoa</taxon>
        <taxon>Chordata</taxon>
        <taxon>Craniata</taxon>
        <taxon>Vertebrata</taxon>
        <taxon>Euteleostomi</taxon>
        <taxon>Mammalia</taxon>
        <taxon>Eutheria</taxon>
        <taxon>Euarchontoglires</taxon>
        <taxon>Primates</taxon>
        <taxon>Haplorrhini</taxon>
        <taxon>Platyrrhini</taxon>
        <taxon>Cebidae</taxon>
        <taxon>Callitrichinae</taxon>
        <taxon>Saguinus</taxon>
    </lineage>
</organism>
<keyword evidence="13 18" id="KW-0496">Mitochondrion</keyword>
<evidence type="ECO:0000256" key="17">
    <source>
        <dbReference type="ARBA" id="ARBA00049551"/>
    </source>
</evidence>
<dbReference type="CTD" id="4541"/>
<keyword evidence="14 18" id="KW-0472">Membrane</keyword>
<comment type="catalytic activity">
    <reaction evidence="17 18">
        <text>a ubiquinone + NADH + 5 H(+)(in) = a ubiquinol + NAD(+) + 4 H(+)(out)</text>
        <dbReference type="Rhea" id="RHEA:29091"/>
        <dbReference type="Rhea" id="RHEA-COMP:9565"/>
        <dbReference type="Rhea" id="RHEA-COMP:9566"/>
        <dbReference type="ChEBI" id="CHEBI:15378"/>
        <dbReference type="ChEBI" id="CHEBI:16389"/>
        <dbReference type="ChEBI" id="CHEBI:17976"/>
        <dbReference type="ChEBI" id="CHEBI:57540"/>
        <dbReference type="ChEBI" id="CHEBI:57945"/>
        <dbReference type="EC" id="7.1.1.2"/>
    </reaction>
</comment>
<evidence type="ECO:0000256" key="12">
    <source>
        <dbReference type="ARBA" id="ARBA00023027"/>
    </source>
</evidence>
<evidence type="ECO:0000256" key="11">
    <source>
        <dbReference type="ARBA" id="ARBA00022989"/>
    </source>
</evidence>
<keyword evidence="8" id="KW-0999">Mitochondrion inner membrane</keyword>
<keyword evidence="5 18" id="KW-0813">Transport</keyword>
<dbReference type="InterPro" id="IPR042106">
    <property type="entry name" value="Nuo/plastoQ_OxRdtase_6_NuoJ"/>
</dbReference>
<evidence type="ECO:0000256" key="1">
    <source>
        <dbReference type="ARBA" id="ARBA00004448"/>
    </source>
</evidence>
<gene>
    <name evidence="20" type="primary">ND6</name>
</gene>
<evidence type="ECO:0000256" key="2">
    <source>
        <dbReference type="ARBA" id="ARBA00005698"/>
    </source>
</evidence>
<keyword evidence="10 18" id="KW-0249">Electron transport</keyword>
<evidence type="ECO:0000256" key="18">
    <source>
        <dbReference type="RuleBase" id="RU004430"/>
    </source>
</evidence>
<comment type="similarity">
    <text evidence="2 18">Belongs to the complex I subunit 6 family.</text>
</comment>
<dbReference type="GO" id="GO:0008137">
    <property type="term" value="F:NADH dehydrogenase (ubiquinone) activity"/>
    <property type="evidence" value="ECO:0007669"/>
    <property type="project" value="UniProtKB-UniRule"/>
</dbReference>
<feature type="signal peptide" evidence="19">
    <location>
        <begin position="1"/>
        <end position="15"/>
    </location>
</feature>
<evidence type="ECO:0000256" key="3">
    <source>
        <dbReference type="ARBA" id="ARBA00012944"/>
    </source>
</evidence>
<dbReference type="Pfam" id="PF00499">
    <property type="entry name" value="Oxidored_q3"/>
    <property type="match status" value="1"/>
</dbReference>
<keyword evidence="11 18" id="KW-1133">Transmembrane helix</keyword>
<comment type="function">
    <text evidence="15 18">Core subunit of the mitochondrial membrane respiratory chain NADH dehydrogenase (Complex I) which catalyzes electron transfer from NADH through the respiratory chain, using ubiquinone as an electron acceptor. Essential for the catalytic activity and assembly of complex I.</text>
</comment>
<reference evidence="21" key="2">
    <citation type="journal article" date="2013" name="PLoS ONE">
        <title>A mitogenomic phylogeny of living primates.</title>
        <authorList>
            <person name="Finstermeier K."/>
            <person name="Zinner D."/>
            <person name="Brameier M."/>
            <person name="Meyer M."/>
            <person name="Kreuz E."/>
            <person name="Hofreiter M."/>
            <person name="Roos C."/>
        </authorList>
    </citation>
    <scope>NUCLEOTIDE SEQUENCE</scope>
</reference>
<evidence type="ECO:0000313" key="20">
    <source>
        <dbReference type="EMBL" id="ACP19614.1"/>
    </source>
</evidence>
<keyword evidence="7 18" id="KW-0812">Transmembrane</keyword>
<dbReference type="EMBL" id="FJ785424">
    <property type="protein sequence ID" value="ACP19614.1"/>
    <property type="molecule type" value="Genomic_DNA"/>
</dbReference>
<feature type="transmembrane region" description="Helical" evidence="18">
    <location>
        <begin position="25"/>
        <end position="46"/>
    </location>
</feature>
<evidence type="ECO:0000256" key="16">
    <source>
        <dbReference type="ARBA" id="ARBA00024376"/>
    </source>
</evidence>
<comment type="subcellular location">
    <subcellularLocation>
        <location evidence="1">Mitochondrion inner membrane</location>
        <topology evidence="1">Multi-pass membrane protein</topology>
    </subcellularLocation>
    <subcellularLocation>
        <location evidence="18">Mitochondrion membrane</location>
        <topology evidence="18">Multi-pass membrane protein</topology>
    </subcellularLocation>
</comment>
<evidence type="ECO:0000256" key="4">
    <source>
        <dbReference type="ARBA" id="ARBA00021095"/>
    </source>
</evidence>
<keyword evidence="6 18" id="KW-0679">Respiratory chain</keyword>
<dbReference type="Gene3D" id="1.20.120.1200">
    <property type="entry name" value="NADH-ubiquinone/plastoquinone oxidoreductase chain 6, subunit NuoJ"/>
    <property type="match status" value="1"/>
</dbReference>
<dbReference type="GeneID" id="16489203"/>
<evidence type="ECO:0000256" key="15">
    <source>
        <dbReference type="ARBA" id="ARBA00024313"/>
    </source>
</evidence>
<evidence type="ECO:0000256" key="7">
    <source>
        <dbReference type="ARBA" id="ARBA00022692"/>
    </source>
</evidence>